<gene>
    <name evidence="16" type="primary">106083961</name>
</gene>
<organism evidence="16 17">
    <name type="scientific">Stomoxys calcitrans</name>
    <name type="common">Stable fly</name>
    <name type="synonym">Conops calcitrans</name>
    <dbReference type="NCBI Taxonomy" id="35570"/>
    <lineage>
        <taxon>Eukaryota</taxon>
        <taxon>Metazoa</taxon>
        <taxon>Ecdysozoa</taxon>
        <taxon>Arthropoda</taxon>
        <taxon>Hexapoda</taxon>
        <taxon>Insecta</taxon>
        <taxon>Pterygota</taxon>
        <taxon>Neoptera</taxon>
        <taxon>Endopterygota</taxon>
        <taxon>Diptera</taxon>
        <taxon>Brachycera</taxon>
        <taxon>Muscomorpha</taxon>
        <taxon>Muscoidea</taxon>
        <taxon>Muscidae</taxon>
        <taxon>Stomoxys</taxon>
    </lineage>
</organism>
<dbReference type="PRINTS" id="PR00385">
    <property type="entry name" value="P450"/>
</dbReference>
<dbReference type="GO" id="GO:0005506">
    <property type="term" value="F:iron ion binding"/>
    <property type="evidence" value="ECO:0007669"/>
    <property type="project" value="InterPro"/>
</dbReference>
<evidence type="ECO:0000256" key="12">
    <source>
        <dbReference type="ARBA" id="ARBA00023033"/>
    </source>
</evidence>
<keyword evidence="10 15" id="KW-0560">Oxidoreductase</keyword>
<evidence type="ECO:0000256" key="10">
    <source>
        <dbReference type="ARBA" id="ARBA00023002"/>
    </source>
</evidence>
<dbReference type="GO" id="GO:0020037">
    <property type="term" value="F:heme binding"/>
    <property type="evidence" value="ECO:0007669"/>
    <property type="project" value="InterPro"/>
</dbReference>
<evidence type="ECO:0000256" key="14">
    <source>
        <dbReference type="PIRSR" id="PIRSR602401-1"/>
    </source>
</evidence>
<keyword evidence="12 15" id="KW-0503">Monooxygenase</keyword>
<evidence type="ECO:0000256" key="5">
    <source>
        <dbReference type="ARBA" id="ARBA00010617"/>
    </source>
</evidence>
<dbReference type="AlphaFoldDB" id="A0A1I8Q9W2"/>
<keyword evidence="6 14" id="KW-0349">Heme</keyword>
<dbReference type="OrthoDB" id="2789670at2759"/>
<dbReference type="PROSITE" id="PS00086">
    <property type="entry name" value="CYTOCHROME_P450"/>
    <property type="match status" value="1"/>
</dbReference>
<dbReference type="GO" id="GO:0016705">
    <property type="term" value="F:oxidoreductase activity, acting on paired donors, with incorporation or reduction of molecular oxygen"/>
    <property type="evidence" value="ECO:0007669"/>
    <property type="project" value="InterPro"/>
</dbReference>
<dbReference type="PRINTS" id="PR00463">
    <property type="entry name" value="EP450I"/>
</dbReference>
<dbReference type="PANTHER" id="PTHR24292">
    <property type="entry name" value="CYTOCHROME P450"/>
    <property type="match status" value="1"/>
</dbReference>
<evidence type="ECO:0000256" key="11">
    <source>
        <dbReference type="ARBA" id="ARBA00023004"/>
    </source>
</evidence>
<evidence type="ECO:0000256" key="2">
    <source>
        <dbReference type="ARBA" id="ARBA00003690"/>
    </source>
</evidence>
<dbReference type="InterPro" id="IPR050476">
    <property type="entry name" value="Insect_CytP450_Detox"/>
</dbReference>
<sequence length="502" mass="58294">MDLFLCSLLTLWLGIVFIALKYWQKLNYWKRQNVPLLSVMSLMWQLRRKPLYQLVDDIYNDMCAKKEPFRVVEMLFFTAVIVQDQEAIKNVFISDFEKFADRGLYINHRDPLLSHMGRMEYRHWKPLRQKSAPAFSASQTKVMYPIVAHVGDRFVQVLHDMIASKVPNCQEVEMHNLCARFAIDAIGSMAFGIECNTLNNNDSEFRKIVLKAVREQFRIPFQLTAKLTKIFQALNLKYHSKESIDFFTNSIKQTMAYREKHNIQRSDFLQILMEMKRESSAESQDDSPTSHNIVGQAFLFFAAGYDSISSAMSQALYEMAKNTHIQAKARAEVLKILKEDEGQLTYEGIQRLKYVKQIVLETLRRYSLLFTLPRCSRYACTLNSSSTSIRLPQNTIVLIPAHAVQNNPEFYPEPERFLPERFENELKNRRPACSFLAFGDGPKKCLAEHFSLTQIVAGLAPLLSNFQFSVCDRTPREMVFDIEMSRLSIGYNVFLRVEKLIK</sequence>
<evidence type="ECO:0000256" key="15">
    <source>
        <dbReference type="RuleBase" id="RU000461"/>
    </source>
</evidence>
<keyword evidence="9" id="KW-0492">Microsome</keyword>
<proteinExistence type="inferred from homology"/>
<evidence type="ECO:0000256" key="7">
    <source>
        <dbReference type="ARBA" id="ARBA00022723"/>
    </source>
</evidence>
<comment type="subcellular location">
    <subcellularLocation>
        <location evidence="4">Endoplasmic reticulum membrane</location>
        <topology evidence="4">Peripheral membrane protein</topology>
    </subcellularLocation>
    <subcellularLocation>
        <location evidence="3">Microsome membrane</location>
        <topology evidence="3">Peripheral membrane protein</topology>
    </subcellularLocation>
</comment>
<evidence type="ECO:0008006" key="18">
    <source>
        <dbReference type="Google" id="ProtNLM"/>
    </source>
</evidence>
<evidence type="ECO:0000256" key="9">
    <source>
        <dbReference type="ARBA" id="ARBA00022848"/>
    </source>
</evidence>
<dbReference type="InterPro" id="IPR002401">
    <property type="entry name" value="Cyt_P450_E_grp-I"/>
</dbReference>
<dbReference type="FunFam" id="1.10.630.10:FF:000182">
    <property type="entry name" value="Cytochrome P450 3A4"/>
    <property type="match status" value="1"/>
</dbReference>
<dbReference type="Gene3D" id="1.10.630.10">
    <property type="entry name" value="Cytochrome P450"/>
    <property type="match status" value="1"/>
</dbReference>
<evidence type="ECO:0000313" key="16">
    <source>
        <dbReference type="EnsemblMetazoa" id="SCAU015197-PA"/>
    </source>
</evidence>
<evidence type="ECO:0000256" key="13">
    <source>
        <dbReference type="ARBA" id="ARBA00023136"/>
    </source>
</evidence>
<feature type="binding site" description="axial binding residue" evidence="14">
    <location>
        <position position="445"/>
    </location>
    <ligand>
        <name>heme</name>
        <dbReference type="ChEBI" id="CHEBI:30413"/>
    </ligand>
    <ligandPart>
        <name>Fe</name>
        <dbReference type="ChEBI" id="CHEBI:18248"/>
    </ligandPart>
</feature>
<dbReference type="GO" id="GO:0004497">
    <property type="term" value="F:monooxygenase activity"/>
    <property type="evidence" value="ECO:0007669"/>
    <property type="project" value="UniProtKB-KW"/>
</dbReference>
<protein>
    <recommendedName>
        <fullName evidence="18">Cytochrome P450</fullName>
    </recommendedName>
</protein>
<comment type="function">
    <text evidence="2">May be involved in the metabolism of insect hormones and in the breakdown of synthetic insecticides.</text>
</comment>
<dbReference type="InterPro" id="IPR036396">
    <property type="entry name" value="Cyt_P450_sf"/>
</dbReference>
<evidence type="ECO:0000256" key="3">
    <source>
        <dbReference type="ARBA" id="ARBA00004174"/>
    </source>
</evidence>
<dbReference type="GO" id="GO:0005789">
    <property type="term" value="C:endoplasmic reticulum membrane"/>
    <property type="evidence" value="ECO:0007669"/>
    <property type="project" value="UniProtKB-SubCell"/>
</dbReference>
<dbReference type="PANTHER" id="PTHR24292:SF54">
    <property type="entry name" value="CYP9F3-RELATED"/>
    <property type="match status" value="1"/>
</dbReference>
<evidence type="ECO:0000256" key="4">
    <source>
        <dbReference type="ARBA" id="ARBA00004406"/>
    </source>
</evidence>
<evidence type="ECO:0000256" key="6">
    <source>
        <dbReference type="ARBA" id="ARBA00022617"/>
    </source>
</evidence>
<dbReference type="InterPro" id="IPR017972">
    <property type="entry name" value="Cyt_P450_CS"/>
</dbReference>
<accession>A0A1I8Q9W2</accession>
<dbReference type="VEuPathDB" id="VectorBase:SCAU015197"/>
<dbReference type="Proteomes" id="UP000095300">
    <property type="component" value="Unassembled WGS sequence"/>
</dbReference>
<reference evidence="16" key="1">
    <citation type="submission" date="2020-05" db="UniProtKB">
        <authorList>
            <consortium name="EnsemblMetazoa"/>
        </authorList>
    </citation>
    <scope>IDENTIFICATION</scope>
    <source>
        <strain evidence="16">USDA</strain>
    </source>
</reference>
<keyword evidence="11 14" id="KW-0408">Iron</keyword>
<dbReference type="InterPro" id="IPR001128">
    <property type="entry name" value="Cyt_P450"/>
</dbReference>
<dbReference type="Pfam" id="PF00067">
    <property type="entry name" value="p450"/>
    <property type="match status" value="1"/>
</dbReference>
<name>A0A1I8Q9W2_STOCA</name>
<comment type="cofactor">
    <cofactor evidence="1 14">
        <name>heme</name>
        <dbReference type="ChEBI" id="CHEBI:30413"/>
    </cofactor>
</comment>
<dbReference type="STRING" id="35570.A0A1I8Q9W2"/>
<evidence type="ECO:0000256" key="1">
    <source>
        <dbReference type="ARBA" id="ARBA00001971"/>
    </source>
</evidence>
<evidence type="ECO:0000256" key="8">
    <source>
        <dbReference type="ARBA" id="ARBA00022824"/>
    </source>
</evidence>
<keyword evidence="17" id="KW-1185">Reference proteome</keyword>
<keyword evidence="7 14" id="KW-0479">Metal-binding</keyword>
<comment type="similarity">
    <text evidence="5 15">Belongs to the cytochrome P450 family.</text>
</comment>
<dbReference type="SUPFAM" id="SSF48264">
    <property type="entry name" value="Cytochrome P450"/>
    <property type="match status" value="1"/>
</dbReference>
<evidence type="ECO:0000313" key="17">
    <source>
        <dbReference type="Proteomes" id="UP000095300"/>
    </source>
</evidence>
<keyword evidence="8" id="KW-0256">Endoplasmic reticulum</keyword>
<dbReference type="EnsemblMetazoa" id="SCAU015197-RA">
    <property type="protein sequence ID" value="SCAU015197-PA"/>
    <property type="gene ID" value="SCAU015197"/>
</dbReference>
<dbReference type="CDD" id="cd11056">
    <property type="entry name" value="CYP6-like"/>
    <property type="match status" value="1"/>
</dbReference>
<dbReference type="KEGG" id="scac:106083961"/>
<keyword evidence="13" id="KW-0472">Membrane</keyword>